<evidence type="ECO:0000313" key="1">
    <source>
        <dbReference type="EMBL" id="PLC47447.1"/>
    </source>
</evidence>
<accession>A0AB36XEU1</accession>
<sequence>MTDFNSIAAALRLPHQKLGEVIFMQENPEVVHFQLDQSIQPQPTQTKKVPEANKALLIKVNNSKTVLVYNHVQSYILDALLKPVF</sequence>
<dbReference type="EMBL" id="PKQJ01000001">
    <property type="protein sequence ID" value="PLC47447.1"/>
    <property type="molecule type" value="Genomic_DNA"/>
</dbReference>
<reference evidence="1 2" key="1">
    <citation type="journal article" date="2018" name="Genome Announc.">
        <title>Draft Genome Sequence of Lactobacillus paracasei DUP 13076, Which Exhibits Potent Antipathogenic Effects against Salmonella enterica Serovars Enteritidis, Typhimurium, and Heidelberg.</title>
        <authorList>
            <person name="Muyyarikkandy M.S."/>
            <person name="Alqahtani F.H."/>
            <person name="Mandoiu I."/>
            <person name="Amalaradjou M.A."/>
        </authorList>
    </citation>
    <scope>NUCLEOTIDE SEQUENCE [LARGE SCALE GENOMIC DNA]</scope>
    <source>
        <strain evidence="1 2">DUP 13076</strain>
    </source>
</reference>
<dbReference type="AlphaFoldDB" id="A0AB36XEU1"/>
<comment type="caution">
    <text evidence="1">The sequence shown here is derived from an EMBL/GenBank/DDBJ whole genome shotgun (WGS) entry which is preliminary data.</text>
</comment>
<evidence type="ECO:0000313" key="2">
    <source>
        <dbReference type="Proteomes" id="UP000234512"/>
    </source>
</evidence>
<gene>
    <name evidence="1" type="ORF">C0Q90_00040</name>
</gene>
<name>A0AB36XEU1_LACPA</name>
<dbReference type="Proteomes" id="UP000234512">
    <property type="component" value="Unassembled WGS sequence"/>
</dbReference>
<organism evidence="1 2">
    <name type="scientific">Lacticaseibacillus paracasei</name>
    <name type="common">Lactobacillus paracasei</name>
    <dbReference type="NCBI Taxonomy" id="1597"/>
    <lineage>
        <taxon>Bacteria</taxon>
        <taxon>Bacillati</taxon>
        <taxon>Bacillota</taxon>
        <taxon>Bacilli</taxon>
        <taxon>Lactobacillales</taxon>
        <taxon>Lactobacillaceae</taxon>
        <taxon>Lacticaseibacillus</taxon>
    </lineage>
</organism>
<protein>
    <submittedName>
        <fullName evidence="1">Uncharacterized protein</fullName>
    </submittedName>
</protein>
<proteinExistence type="predicted"/>